<protein>
    <submittedName>
        <fullName evidence="1">Uncharacterized protein</fullName>
    </submittedName>
</protein>
<evidence type="ECO:0000313" key="2">
    <source>
        <dbReference type="Proteomes" id="UP001172386"/>
    </source>
</evidence>
<comment type="caution">
    <text evidence="1">The sequence shown here is derived from an EMBL/GenBank/DDBJ whole genome shotgun (WGS) entry which is preliminary data.</text>
</comment>
<proteinExistence type="predicted"/>
<organism evidence="1 2">
    <name type="scientific">Neophaeococcomyces mojaviensis</name>
    <dbReference type="NCBI Taxonomy" id="3383035"/>
    <lineage>
        <taxon>Eukaryota</taxon>
        <taxon>Fungi</taxon>
        <taxon>Dikarya</taxon>
        <taxon>Ascomycota</taxon>
        <taxon>Pezizomycotina</taxon>
        <taxon>Eurotiomycetes</taxon>
        <taxon>Chaetothyriomycetidae</taxon>
        <taxon>Chaetothyriales</taxon>
        <taxon>Chaetothyriales incertae sedis</taxon>
        <taxon>Neophaeococcomyces</taxon>
    </lineage>
</organism>
<gene>
    <name evidence="1" type="ORF">H2198_002034</name>
</gene>
<accession>A0ACC3AFR6</accession>
<name>A0ACC3AFR6_9EURO</name>
<dbReference type="Proteomes" id="UP001172386">
    <property type="component" value="Unassembled WGS sequence"/>
</dbReference>
<dbReference type="EMBL" id="JAPDRQ010000024">
    <property type="protein sequence ID" value="KAJ9661291.1"/>
    <property type="molecule type" value="Genomic_DNA"/>
</dbReference>
<sequence length="265" mass="28568">MLLPINYIPFLTLLIAASTSVDASLSERVEEYVLATLAENGPCVGRGGAPGVCISTQSCSNGGGTYISNKCPGTPENIKCCVKTACGTGNKGNCRFTSNCDSGKTETGKCPGPTDFKCCMPKGTGYPRPKLPSSSSGCKSVAINGAKKILDAFEGKVKRVDCIRECKDPSSSDHCTGMATDIMVADGGVKTTAGEPIAEWVMHHRKELSLKYVMWGQKIWDARSDKVKPWSQWDYQACTVIPNCKNGDRGSNTRNHWDHVHVSYR</sequence>
<keyword evidence="2" id="KW-1185">Reference proteome</keyword>
<evidence type="ECO:0000313" key="1">
    <source>
        <dbReference type="EMBL" id="KAJ9661291.1"/>
    </source>
</evidence>
<reference evidence="1" key="1">
    <citation type="submission" date="2022-10" db="EMBL/GenBank/DDBJ databases">
        <title>Culturing micro-colonial fungi from biological soil crusts in the Mojave desert and describing Neophaeococcomyces mojavensis, and introducing the new genera and species Taxawa tesnikishii.</title>
        <authorList>
            <person name="Kurbessoian T."/>
            <person name="Stajich J.E."/>
        </authorList>
    </citation>
    <scope>NUCLEOTIDE SEQUENCE</scope>
    <source>
        <strain evidence="1">JES_112</strain>
    </source>
</reference>